<proteinExistence type="predicted"/>
<feature type="signal peptide" evidence="1">
    <location>
        <begin position="1"/>
        <end position="24"/>
    </location>
</feature>
<accession>A0A6N8ITN7</accession>
<keyword evidence="1" id="KW-0732">Signal</keyword>
<reference evidence="3 4" key="1">
    <citation type="submission" date="2019-12" db="EMBL/GenBank/DDBJ databases">
        <authorList>
            <person name="Huq M.A."/>
        </authorList>
    </citation>
    <scope>NUCLEOTIDE SEQUENCE [LARGE SCALE GENOMIC DNA]</scope>
    <source>
        <strain evidence="3 4">MAH-25</strain>
    </source>
</reference>
<dbReference type="AlphaFoldDB" id="A0A6N8ITN7"/>
<dbReference type="InterPro" id="IPR047589">
    <property type="entry name" value="DUF11_rpt"/>
</dbReference>
<dbReference type="InterPro" id="IPR001434">
    <property type="entry name" value="OmcB-like_DUF11"/>
</dbReference>
<evidence type="ECO:0000313" key="3">
    <source>
        <dbReference type="EMBL" id="MVQ30319.1"/>
    </source>
</evidence>
<comment type="caution">
    <text evidence="3">The sequence shown here is derived from an EMBL/GenBank/DDBJ whole genome shotgun (WGS) entry which is preliminary data.</text>
</comment>
<dbReference type="NCBIfam" id="TIGR01451">
    <property type="entry name" value="B_ant_repeat"/>
    <property type="match status" value="2"/>
</dbReference>
<evidence type="ECO:0000313" key="4">
    <source>
        <dbReference type="Proteomes" id="UP000469385"/>
    </source>
</evidence>
<sequence>MGNRLLHRWLLLALLVLGAGAALAASLFSPPYAADMCPGDRSGTNLNCTANDVQITKIVITPGSNPPAGCTGGTTIALSLDVTMQFGSSDRYDVGIFLSQDGASPQFMSTRSGAGNTGSASCKVATLPLGTMSNGVPSPFPNLETNKPADTCGDGGKSSVPTTAYANYFGYSTGTGTGTFTISPVQVTCKAATGGNLLNIPFVVTWDNQQSPTSAKGGPGDLPVDGICVGTSSVMPNTSSKCSAPSGIQNEVAVVTLPAITKTNGTSSISPSDTTTYTISVQNTTGVTITGSVFKDPAVANLAVTGLSCAAAGGASCPTAANLTVAALQGAGITLPSMPNASSLTFTVNATLSGNPTGNLVNTASVTVGGVANTAVDSDTIVYPTLVNQKLVTVVSDPVRGTTNPLAIPGAVVEYTLSMSNTGQGRVDNNTVFVTDAIPANTAFSVASLGGVPASSPITFTDGATTSNLTVAAADIQYSNNNGATWTYTPVSTGGYDANVTNIRVNPKGRMAAASSFVVKFRVRVN</sequence>
<protein>
    <recommendedName>
        <fullName evidence="2">DUF11 domain-containing protein</fullName>
    </recommendedName>
</protein>
<name>A0A6N8ITN7_9BURK</name>
<dbReference type="Proteomes" id="UP000469385">
    <property type="component" value="Unassembled WGS sequence"/>
</dbReference>
<keyword evidence="4" id="KW-1185">Reference proteome</keyword>
<dbReference type="RefSeq" id="WP_157398215.1">
    <property type="nucleotide sequence ID" value="NZ_WSEL01000003.1"/>
</dbReference>
<feature type="domain" description="DUF11" evidence="2">
    <location>
        <begin position="259"/>
        <end position="368"/>
    </location>
</feature>
<organism evidence="3 4">
    <name type="scientific">Ramlibacter pinisoli</name>
    <dbReference type="NCBI Taxonomy" id="2682844"/>
    <lineage>
        <taxon>Bacteria</taxon>
        <taxon>Pseudomonadati</taxon>
        <taxon>Pseudomonadota</taxon>
        <taxon>Betaproteobacteria</taxon>
        <taxon>Burkholderiales</taxon>
        <taxon>Comamonadaceae</taxon>
        <taxon>Ramlibacter</taxon>
    </lineage>
</organism>
<dbReference type="EMBL" id="WSEL01000003">
    <property type="protein sequence ID" value="MVQ30319.1"/>
    <property type="molecule type" value="Genomic_DNA"/>
</dbReference>
<feature type="chain" id="PRO_5026797911" description="DUF11 domain-containing protein" evidence="1">
    <location>
        <begin position="25"/>
        <end position="526"/>
    </location>
</feature>
<gene>
    <name evidence="3" type="ORF">GON04_12725</name>
</gene>
<dbReference type="Pfam" id="PF01345">
    <property type="entry name" value="DUF11"/>
    <property type="match status" value="1"/>
</dbReference>
<evidence type="ECO:0000259" key="2">
    <source>
        <dbReference type="Pfam" id="PF01345"/>
    </source>
</evidence>
<evidence type="ECO:0000256" key="1">
    <source>
        <dbReference type="SAM" id="SignalP"/>
    </source>
</evidence>